<feature type="compositionally biased region" description="Basic and acidic residues" evidence="1">
    <location>
        <begin position="145"/>
        <end position="154"/>
    </location>
</feature>
<evidence type="ECO:0000256" key="2">
    <source>
        <dbReference type="SAM" id="Phobius"/>
    </source>
</evidence>
<accession>A0A0W8G8I1</accession>
<sequence length="154" mass="16418">MKVLLLIVFFFFCMIFFVQNTAILSTPLLLKMDLFSLSYASPEVPFYVVLLLSFVVGGIFSLCYFILEKMRMAGVIKTQAARIASLEKELAASKSYSGLSTGAASAFSAATYATTAATGQESYGVTSGETSDTSGDAAEASGEAEYGKDKADEK</sequence>
<protein>
    <recommendedName>
        <fullName evidence="4">Lipopolysaccharide assembly protein A domain-containing protein</fullName>
    </recommendedName>
</protein>
<feature type="region of interest" description="Disordered" evidence="1">
    <location>
        <begin position="117"/>
        <end position="154"/>
    </location>
</feature>
<proteinExistence type="predicted"/>
<dbReference type="EMBL" id="LNQE01000080">
    <property type="protein sequence ID" value="KUG29464.1"/>
    <property type="molecule type" value="Genomic_DNA"/>
</dbReference>
<feature type="transmembrane region" description="Helical" evidence="2">
    <location>
        <begin position="44"/>
        <end position="67"/>
    </location>
</feature>
<reference evidence="3" key="1">
    <citation type="journal article" date="2015" name="Proc. Natl. Acad. Sci. U.S.A.">
        <title>Networks of energetic and metabolic interactions define dynamics in microbial communities.</title>
        <authorList>
            <person name="Embree M."/>
            <person name="Liu J.K."/>
            <person name="Al-Bassam M.M."/>
            <person name="Zengler K."/>
        </authorList>
    </citation>
    <scope>NUCLEOTIDE SEQUENCE</scope>
</reference>
<gene>
    <name evidence="3" type="ORF">ASZ90_000635</name>
</gene>
<keyword evidence="2" id="KW-1133">Transmembrane helix</keyword>
<evidence type="ECO:0008006" key="4">
    <source>
        <dbReference type="Google" id="ProtNLM"/>
    </source>
</evidence>
<dbReference type="AlphaFoldDB" id="A0A0W8G8I1"/>
<keyword evidence="2" id="KW-0812">Transmembrane</keyword>
<feature type="compositionally biased region" description="Polar residues" evidence="1">
    <location>
        <begin position="120"/>
        <end position="133"/>
    </location>
</feature>
<feature type="compositionally biased region" description="Low complexity" evidence="1">
    <location>
        <begin position="134"/>
        <end position="144"/>
    </location>
</feature>
<evidence type="ECO:0000256" key="1">
    <source>
        <dbReference type="SAM" id="MobiDB-lite"/>
    </source>
</evidence>
<keyword evidence="2" id="KW-0472">Membrane</keyword>
<comment type="caution">
    <text evidence="3">The sequence shown here is derived from an EMBL/GenBank/DDBJ whole genome shotgun (WGS) entry which is preliminary data.</text>
</comment>
<evidence type="ECO:0000313" key="3">
    <source>
        <dbReference type="EMBL" id="KUG29464.1"/>
    </source>
</evidence>
<organism evidence="3">
    <name type="scientific">hydrocarbon metagenome</name>
    <dbReference type="NCBI Taxonomy" id="938273"/>
    <lineage>
        <taxon>unclassified sequences</taxon>
        <taxon>metagenomes</taxon>
        <taxon>ecological metagenomes</taxon>
    </lineage>
</organism>
<name>A0A0W8G8I1_9ZZZZ</name>